<dbReference type="EnsemblMetazoa" id="XM_014394729.2">
    <property type="protein sequence ID" value="XP_014250215.1"/>
    <property type="gene ID" value="LOC106667066"/>
</dbReference>
<feature type="transmembrane region" description="Helical" evidence="1">
    <location>
        <begin position="70"/>
        <end position="91"/>
    </location>
</feature>
<dbReference type="RefSeq" id="XP_014250215.1">
    <property type="nucleotide sequence ID" value="XM_014394729.2"/>
</dbReference>
<dbReference type="OrthoDB" id="45313at2759"/>
<dbReference type="Pfam" id="PF15993">
    <property type="entry name" value="Fuseless"/>
    <property type="match status" value="1"/>
</dbReference>
<feature type="transmembrane region" description="Helical" evidence="1">
    <location>
        <begin position="266"/>
        <end position="285"/>
    </location>
</feature>
<dbReference type="InterPro" id="IPR032751">
    <property type="entry name" value="Fuseless"/>
</dbReference>
<keyword evidence="1" id="KW-1133">Transmembrane helix</keyword>
<organism evidence="2 3">
    <name type="scientific">Cimex lectularius</name>
    <name type="common">Bed bug</name>
    <name type="synonym">Acanthia lectularia</name>
    <dbReference type="NCBI Taxonomy" id="79782"/>
    <lineage>
        <taxon>Eukaryota</taxon>
        <taxon>Metazoa</taxon>
        <taxon>Ecdysozoa</taxon>
        <taxon>Arthropoda</taxon>
        <taxon>Hexapoda</taxon>
        <taxon>Insecta</taxon>
        <taxon>Pterygota</taxon>
        <taxon>Neoptera</taxon>
        <taxon>Paraneoptera</taxon>
        <taxon>Hemiptera</taxon>
        <taxon>Heteroptera</taxon>
        <taxon>Panheteroptera</taxon>
        <taxon>Cimicomorpha</taxon>
        <taxon>Cimicidae</taxon>
        <taxon>Cimex</taxon>
    </lineage>
</organism>
<dbReference type="GO" id="GO:0007270">
    <property type="term" value="P:neuron-neuron synaptic transmission"/>
    <property type="evidence" value="ECO:0007669"/>
    <property type="project" value="TreeGrafter"/>
</dbReference>
<keyword evidence="3" id="KW-1185">Reference proteome</keyword>
<proteinExistence type="predicted"/>
<feature type="transmembrane region" description="Helical" evidence="1">
    <location>
        <begin position="229"/>
        <end position="254"/>
    </location>
</feature>
<name>A0A8I6RPN6_CIMLE</name>
<feature type="transmembrane region" description="Helical" evidence="1">
    <location>
        <begin position="37"/>
        <end position="58"/>
    </location>
</feature>
<evidence type="ECO:0008006" key="4">
    <source>
        <dbReference type="Google" id="ProtNLM"/>
    </source>
</evidence>
<dbReference type="GO" id="GO:0070073">
    <property type="term" value="P:clustering of voltage-gated calcium channels"/>
    <property type="evidence" value="ECO:0007669"/>
    <property type="project" value="TreeGrafter"/>
</dbReference>
<dbReference type="PANTHER" id="PTHR35270">
    <property type="entry name" value="FUSELESS, ISOFORM A"/>
    <property type="match status" value="1"/>
</dbReference>
<dbReference type="GO" id="GO:0042734">
    <property type="term" value="C:presynaptic membrane"/>
    <property type="evidence" value="ECO:0007669"/>
    <property type="project" value="TreeGrafter"/>
</dbReference>
<feature type="transmembrane region" description="Helical" evidence="1">
    <location>
        <begin position="199"/>
        <end position="217"/>
    </location>
</feature>
<feature type="transmembrane region" description="Helical" evidence="1">
    <location>
        <begin position="7"/>
        <end position="25"/>
    </location>
</feature>
<dbReference type="Proteomes" id="UP000494040">
    <property type="component" value="Unassembled WGS sequence"/>
</dbReference>
<dbReference type="AlphaFoldDB" id="A0A8I6RPN6"/>
<dbReference type="PANTHER" id="PTHR35270:SF2">
    <property type="entry name" value="FUSELESS, ISOFORM A"/>
    <property type="match status" value="1"/>
</dbReference>
<dbReference type="GeneID" id="106667066"/>
<reference evidence="2" key="1">
    <citation type="submission" date="2022-01" db="UniProtKB">
        <authorList>
            <consortium name="EnsemblMetazoa"/>
        </authorList>
    </citation>
    <scope>IDENTIFICATION</scope>
</reference>
<dbReference type="GO" id="GO:0007274">
    <property type="term" value="P:neuromuscular synaptic transmission"/>
    <property type="evidence" value="ECO:0007669"/>
    <property type="project" value="TreeGrafter"/>
</dbReference>
<evidence type="ECO:0000313" key="3">
    <source>
        <dbReference type="Proteomes" id="UP000494040"/>
    </source>
</evidence>
<protein>
    <recommendedName>
        <fullName evidence="4">Fuseless</fullName>
    </recommendedName>
</protein>
<dbReference type="CTD" id="33765"/>
<evidence type="ECO:0000256" key="1">
    <source>
        <dbReference type="SAM" id="Phobius"/>
    </source>
</evidence>
<feature type="transmembrane region" description="Helical" evidence="1">
    <location>
        <begin position="106"/>
        <end position="125"/>
    </location>
</feature>
<keyword evidence="1" id="KW-0472">Membrane</keyword>
<keyword evidence="1" id="KW-0812">Transmembrane</keyword>
<sequence length="370" mass="42554">MVFTLAALDVVFSLSVLAPLVIMFWKSTWGIFQRYSFIFQPWLQLTVSLIVLIVIAAIKDAFLKLPHKSWKFMIVCRMYIYFRGIINIGIWRCEWDIMDKYFKTDATVICLIAGLIFFVVMNGMMNLNSAPLYIAVDHNPEDVYSFPTMFKIGTENLWMYILDCTYSICVVGTLVVFVWRGAWCLLDMFLYPSQPEMSAWASLGIGYSLVLVSFGLQPAMKYLAKVLTGVWRLIAVDVYLLFSFCGMINVWRGIWNLLNVYFLPDMPHLSNILTHAFSFLLLVLINSSNSILVRGVYVDAQEDGEQCVDFPCYYIRLFFQSRQKKKFLSESEKNLKERRKSEAAETLIQMGAEKTVIVVPNHTDAITNAV</sequence>
<accession>A0A8I6RPN6</accession>
<evidence type="ECO:0000313" key="2">
    <source>
        <dbReference type="EnsemblMetazoa" id="XP_014250215.1"/>
    </source>
</evidence>
<feature type="transmembrane region" description="Helical" evidence="1">
    <location>
        <begin position="157"/>
        <end position="179"/>
    </location>
</feature>